<dbReference type="GO" id="GO:0004022">
    <property type="term" value="F:alcohol dehydrogenase (NAD+) activity"/>
    <property type="evidence" value="ECO:0007669"/>
    <property type="project" value="TreeGrafter"/>
</dbReference>
<accession>A0A2T6ZW49</accession>
<keyword evidence="4" id="KW-0560">Oxidoreductase</keyword>
<evidence type="ECO:0000313" key="7">
    <source>
        <dbReference type="Proteomes" id="UP000244722"/>
    </source>
</evidence>
<dbReference type="Gene3D" id="3.90.180.10">
    <property type="entry name" value="Medium-chain alcohol dehydrogenases, catalytic domain"/>
    <property type="match status" value="1"/>
</dbReference>
<reference evidence="6 7" key="1">
    <citation type="submission" date="2017-04" db="EMBL/GenBank/DDBJ databases">
        <title>Draft genome sequence of Tuber borchii Vittad., a whitish edible truffle.</title>
        <authorList>
            <consortium name="DOE Joint Genome Institute"/>
            <person name="Murat C."/>
            <person name="Kuo A."/>
            <person name="Barry K.W."/>
            <person name="Clum A."/>
            <person name="Dockter R.B."/>
            <person name="Fauchery L."/>
            <person name="Iotti M."/>
            <person name="Kohler A."/>
            <person name="Labutti K."/>
            <person name="Lindquist E.A."/>
            <person name="Lipzen A."/>
            <person name="Ohm R.A."/>
            <person name="Wang M."/>
            <person name="Grigoriev I.V."/>
            <person name="Zambonelli A."/>
            <person name="Martin F.M."/>
        </authorList>
    </citation>
    <scope>NUCLEOTIDE SEQUENCE [LARGE SCALE GENOMIC DNA]</scope>
    <source>
        <strain evidence="6 7">Tbo3840</strain>
    </source>
</reference>
<evidence type="ECO:0000256" key="1">
    <source>
        <dbReference type="ARBA" id="ARBA00001947"/>
    </source>
</evidence>
<dbReference type="SUPFAM" id="SSF51735">
    <property type="entry name" value="NAD(P)-binding Rossmann-fold domains"/>
    <property type="match status" value="1"/>
</dbReference>
<dbReference type="OrthoDB" id="1879366at2759"/>
<keyword evidence="7" id="KW-1185">Reference proteome</keyword>
<protein>
    <submittedName>
        <fullName evidence="6">Uncharacterized protein</fullName>
    </submittedName>
</protein>
<dbReference type="Gene3D" id="3.40.50.720">
    <property type="entry name" value="NAD(P)-binding Rossmann-like Domain"/>
    <property type="match status" value="1"/>
</dbReference>
<keyword evidence="5" id="KW-0520">NAD</keyword>
<comment type="cofactor">
    <cofactor evidence="1">
        <name>Zn(2+)</name>
        <dbReference type="ChEBI" id="CHEBI:29105"/>
    </cofactor>
</comment>
<comment type="caution">
    <text evidence="6">The sequence shown here is derived from an EMBL/GenBank/DDBJ whole genome shotgun (WGS) entry which is preliminary data.</text>
</comment>
<evidence type="ECO:0000313" key="6">
    <source>
        <dbReference type="EMBL" id="PUU79713.1"/>
    </source>
</evidence>
<sequence>MAINTGSETQEIFLNTLDVEEFVDFVKGDVVANVTSMARGLGAHAATLLTVSEKPSQQATEYCRARGTIVCLGLSPKVHISAEVFSTGSYVGNRLDTKEAIDFFARCLTKAPL</sequence>
<dbReference type="InterPro" id="IPR036291">
    <property type="entry name" value="NAD(P)-bd_dom_sf"/>
</dbReference>
<evidence type="ECO:0000256" key="2">
    <source>
        <dbReference type="ARBA" id="ARBA00022723"/>
    </source>
</evidence>
<evidence type="ECO:0000256" key="5">
    <source>
        <dbReference type="ARBA" id="ARBA00023027"/>
    </source>
</evidence>
<dbReference type="Proteomes" id="UP000244722">
    <property type="component" value="Unassembled WGS sequence"/>
</dbReference>
<dbReference type="GO" id="GO:0005737">
    <property type="term" value="C:cytoplasm"/>
    <property type="evidence" value="ECO:0007669"/>
    <property type="project" value="TreeGrafter"/>
</dbReference>
<dbReference type="PANTHER" id="PTHR42940:SF3">
    <property type="entry name" value="ALCOHOL DEHYDROGENASE 1-RELATED"/>
    <property type="match status" value="1"/>
</dbReference>
<feature type="non-terminal residue" evidence="6">
    <location>
        <position position="113"/>
    </location>
</feature>
<evidence type="ECO:0000256" key="3">
    <source>
        <dbReference type="ARBA" id="ARBA00022833"/>
    </source>
</evidence>
<gene>
    <name evidence="6" type="ORF">B9Z19DRAFT_1081125</name>
</gene>
<dbReference type="AlphaFoldDB" id="A0A2T6ZW49"/>
<keyword evidence="2" id="KW-0479">Metal-binding</keyword>
<name>A0A2T6ZW49_TUBBO</name>
<dbReference type="GO" id="GO:0046872">
    <property type="term" value="F:metal ion binding"/>
    <property type="evidence" value="ECO:0007669"/>
    <property type="project" value="UniProtKB-KW"/>
</dbReference>
<keyword evidence="3" id="KW-0862">Zinc</keyword>
<proteinExistence type="predicted"/>
<dbReference type="STRING" id="42251.A0A2T6ZW49"/>
<organism evidence="6 7">
    <name type="scientific">Tuber borchii</name>
    <name type="common">White truffle</name>
    <dbReference type="NCBI Taxonomy" id="42251"/>
    <lineage>
        <taxon>Eukaryota</taxon>
        <taxon>Fungi</taxon>
        <taxon>Dikarya</taxon>
        <taxon>Ascomycota</taxon>
        <taxon>Pezizomycotina</taxon>
        <taxon>Pezizomycetes</taxon>
        <taxon>Pezizales</taxon>
        <taxon>Tuberaceae</taxon>
        <taxon>Tuber</taxon>
    </lineage>
</organism>
<dbReference type="EMBL" id="NESQ01000084">
    <property type="protein sequence ID" value="PUU79713.1"/>
    <property type="molecule type" value="Genomic_DNA"/>
</dbReference>
<evidence type="ECO:0000256" key="4">
    <source>
        <dbReference type="ARBA" id="ARBA00023002"/>
    </source>
</evidence>
<dbReference type="PANTHER" id="PTHR42940">
    <property type="entry name" value="ALCOHOL DEHYDROGENASE 1-RELATED"/>
    <property type="match status" value="1"/>
</dbReference>